<evidence type="ECO:0000256" key="6">
    <source>
        <dbReference type="ARBA" id="ARBA00022842"/>
    </source>
</evidence>
<keyword evidence="2 9" id="KW-0479">Metal-binding</keyword>
<comment type="activity regulation">
    <text evidence="9">Activated by a monovalent cation that binds near, but not in, the active site. The most likely occupant of the site in vivo is potassium. Ion binding induces a conformational change that may alter substrate affinity.</text>
</comment>
<dbReference type="CDD" id="cd01174">
    <property type="entry name" value="ribokinase"/>
    <property type="match status" value="1"/>
</dbReference>
<dbReference type="InterPro" id="IPR002139">
    <property type="entry name" value="Ribo/fructo_kinase"/>
</dbReference>
<keyword evidence="12" id="KW-1185">Reference proteome</keyword>
<dbReference type="PANTHER" id="PTHR10584">
    <property type="entry name" value="SUGAR KINASE"/>
    <property type="match status" value="1"/>
</dbReference>
<evidence type="ECO:0000313" key="12">
    <source>
        <dbReference type="Proteomes" id="UP000613208"/>
    </source>
</evidence>
<dbReference type="InterPro" id="IPR011877">
    <property type="entry name" value="Ribokinase"/>
</dbReference>
<feature type="binding site" evidence="9">
    <location>
        <begin position="38"/>
        <end position="42"/>
    </location>
    <ligand>
        <name>substrate</name>
    </ligand>
</feature>
<feature type="binding site" evidence="9">
    <location>
        <begin position="211"/>
        <end position="216"/>
    </location>
    <ligand>
        <name>ATP</name>
        <dbReference type="ChEBI" id="CHEBI:30616"/>
    </ligand>
</feature>
<dbReference type="PRINTS" id="PR00990">
    <property type="entry name" value="RIBOKINASE"/>
</dbReference>
<feature type="binding site" evidence="9">
    <location>
        <position position="136"/>
    </location>
    <ligand>
        <name>substrate</name>
    </ligand>
</feature>
<dbReference type="GO" id="GO:0005524">
    <property type="term" value="F:ATP binding"/>
    <property type="evidence" value="ECO:0007669"/>
    <property type="project" value="UniProtKB-UniRule"/>
</dbReference>
<comment type="function">
    <text evidence="9">Catalyzes the phosphorylation of ribose at O-5 in a reaction requiring ATP and magnesium. The resulting D-ribose-5-phosphate can then be used either for sythesis of nucleotides, histidine, and tryptophan, or as a component of the pentose phosphate pathway.</text>
</comment>
<evidence type="ECO:0000256" key="4">
    <source>
        <dbReference type="ARBA" id="ARBA00022777"/>
    </source>
</evidence>
<comment type="pathway">
    <text evidence="9">Carbohydrate metabolism; D-ribose degradation; D-ribose 5-phosphate from beta-D-ribopyranose: step 2/2.</text>
</comment>
<feature type="binding site" evidence="9">
    <location>
        <position position="239"/>
    </location>
    <ligand>
        <name>K(+)</name>
        <dbReference type="ChEBI" id="CHEBI:29103"/>
    </ligand>
</feature>
<dbReference type="GO" id="GO:0005737">
    <property type="term" value="C:cytoplasm"/>
    <property type="evidence" value="ECO:0007669"/>
    <property type="project" value="UniProtKB-SubCell"/>
</dbReference>
<dbReference type="GO" id="GO:0046872">
    <property type="term" value="F:metal ion binding"/>
    <property type="evidence" value="ECO:0007669"/>
    <property type="project" value="UniProtKB-KW"/>
</dbReference>
<organism evidence="11 12">
    <name type="scientific">Anaerostipes butyraticus</name>
    <dbReference type="NCBI Taxonomy" id="645466"/>
    <lineage>
        <taxon>Bacteria</taxon>
        <taxon>Bacillati</taxon>
        <taxon>Bacillota</taxon>
        <taxon>Clostridia</taxon>
        <taxon>Lachnospirales</taxon>
        <taxon>Lachnospiraceae</taxon>
        <taxon>Anaerostipes</taxon>
    </lineage>
</organism>
<evidence type="ECO:0000256" key="7">
    <source>
        <dbReference type="ARBA" id="ARBA00022958"/>
    </source>
</evidence>
<keyword evidence="7 9" id="KW-0630">Potassium</keyword>
<reference evidence="11" key="1">
    <citation type="submission" date="2020-06" db="EMBL/GenBank/DDBJ databases">
        <title>Characterization of fructooligosaccharide metabolism and fructooligosaccharide-degrading enzymes in human commensal butyrate producers.</title>
        <authorList>
            <person name="Tanno H."/>
            <person name="Fujii T."/>
            <person name="Hirano K."/>
            <person name="Maeno S."/>
            <person name="Tonozuka T."/>
            <person name="Sakamoto M."/>
            <person name="Ohkuma M."/>
            <person name="Tochio T."/>
            <person name="Endo A."/>
        </authorList>
    </citation>
    <scope>NUCLEOTIDE SEQUENCE</scope>
    <source>
        <strain evidence="11">JCM 17466</strain>
    </source>
</reference>
<evidence type="ECO:0000256" key="5">
    <source>
        <dbReference type="ARBA" id="ARBA00022840"/>
    </source>
</evidence>
<evidence type="ECO:0000256" key="9">
    <source>
        <dbReference type="HAMAP-Rule" id="MF_01987"/>
    </source>
</evidence>
<dbReference type="PANTHER" id="PTHR10584:SF166">
    <property type="entry name" value="RIBOKINASE"/>
    <property type="match status" value="1"/>
</dbReference>
<protein>
    <recommendedName>
        <fullName evidence="9">Ribokinase</fullName>
        <shortName evidence="9">RK</shortName>
        <ecNumber evidence="9">2.7.1.15</ecNumber>
    </recommendedName>
</protein>
<comment type="cofactor">
    <cofactor evidence="9">
        <name>Mg(2+)</name>
        <dbReference type="ChEBI" id="CHEBI:18420"/>
    </cofactor>
    <text evidence="9">Requires a divalent cation, most likely magnesium in vivo, as an electrophilic catalyst to aid phosphoryl group transfer. It is the chelate of the metal and the nucleotide that is the actual substrate.</text>
</comment>
<keyword evidence="5 9" id="KW-0067">ATP-binding</keyword>
<feature type="binding site" evidence="9">
    <location>
        <position position="243"/>
    </location>
    <ligand>
        <name>substrate</name>
    </ligand>
</feature>
<feature type="active site" description="Proton acceptor" evidence="9">
    <location>
        <position position="243"/>
    </location>
</feature>
<comment type="subunit">
    <text evidence="9">Homodimer.</text>
</comment>
<feature type="binding site" evidence="9">
    <location>
        <position position="273"/>
    </location>
    <ligand>
        <name>K(+)</name>
        <dbReference type="ChEBI" id="CHEBI:29103"/>
    </ligand>
</feature>
<evidence type="ECO:0000256" key="8">
    <source>
        <dbReference type="ARBA" id="ARBA00023277"/>
    </source>
</evidence>
<gene>
    <name evidence="11" type="primary">rbsK_1</name>
    <name evidence="9" type="synonym">rbsK</name>
    <name evidence="11" type="ORF">ANBU17_22440</name>
</gene>
<evidence type="ECO:0000256" key="3">
    <source>
        <dbReference type="ARBA" id="ARBA00022741"/>
    </source>
</evidence>
<keyword evidence="1 9" id="KW-0808">Transferase</keyword>
<dbReference type="InterPro" id="IPR029056">
    <property type="entry name" value="Ribokinase-like"/>
</dbReference>
<keyword evidence="4 9" id="KW-0418">Kinase</keyword>
<dbReference type="EMBL" id="BLYI01000047">
    <property type="protein sequence ID" value="GFO85897.1"/>
    <property type="molecule type" value="Genomic_DNA"/>
</dbReference>
<sequence length="295" mass="32631">MKVLNYGSLNYDYVYEVDHINKPGETQSCQARNVFCGGKGLNQSVALARAGVLVYQGGLIGEDGQLFLDICRENGIDTSYLGRTEGPCGHAVIQLDKNGENSIMIYGGANQKQTPEHIAQVLENFGEGDILLLQNEVNGLKDLIDQAWKRQMKIILNPSPWNDVLKECDLKKVSIFLINEVEGEQITGKQKPEEILEEMERFYPDAQTVLTLGSQGAIWQGEGRQIRQEAYPVKTVDTTAAGDTFTGYFIAGLTENIPMEENLNRAARASAIAVSRMGAAPSIPLRREVESWTNF</sequence>
<evidence type="ECO:0000259" key="10">
    <source>
        <dbReference type="Pfam" id="PF00294"/>
    </source>
</evidence>
<feature type="binding site" evidence="9">
    <location>
        <position position="276"/>
    </location>
    <ligand>
        <name>K(+)</name>
        <dbReference type="ChEBI" id="CHEBI:29103"/>
    </ligand>
</feature>
<evidence type="ECO:0000256" key="1">
    <source>
        <dbReference type="ARBA" id="ARBA00022679"/>
    </source>
</evidence>
<dbReference type="Gene3D" id="3.40.1190.20">
    <property type="match status" value="1"/>
</dbReference>
<comment type="subcellular location">
    <subcellularLocation>
        <location evidence="9">Cytoplasm</location>
    </subcellularLocation>
</comment>
<dbReference type="GO" id="GO:0019303">
    <property type="term" value="P:D-ribose catabolic process"/>
    <property type="evidence" value="ECO:0007669"/>
    <property type="project" value="UniProtKB-UniRule"/>
</dbReference>
<feature type="binding site" evidence="9">
    <location>
        <begin position="10"/>
        <end position="12"/>
    </location>
    <ligand>
        <name>substrate</name>
    </ligand>
</feature>
<dbReference type="EC" id="2.7.1.15" evidence="9"/>
<dbReference type="HAMAP" id="MF_01987">
    <property type="entry name" value="Ribokinase"/>
    <property type="match status" value="1"/>
</dbReference>
<feature type="binding site" evidence="9">
    <location>
        <position position="282"/>
    </location>
    <ligand>
        <name>K(+)</name>
        <dbReference type="ChEBI" id="CHEBI:29103"/>
    </ligand>
</feature>
<keyword evidence="3 9" id="KW-0547">Nucleotide-binding</keyword>
<comment type="similarity">
    <text evidence="9">Belongs to the carbohydrate kinase PfkB family. Ribokinase subfamily.</text>
</comment>
<dbReference type="AlphaFoldDB" id="A0A916VEH9"/>
<feature type="binding site" evidence="9">
    <location>
        <position position="237"/>
    </location>
    <ligand>
        <name>K(+)</name>
        <dbReference type="ChEBI" id="CHEBI:29103"/>
    </ligand>
</feature>
<comment type="caution">
    <text evidence="9">Lacks conserved residue(s) required for the propagation of feature annotation.</text>
</comment>
<proteinExistence type="inferred from homology"/>
<dbReference type="RefSeq" id="WP_201311584.1">
    <property type="nucleotide sequence ID" value="NZ_BLYI01000047.1"/>
</dbReference>
<name>A0A916VEH9_9FIRM</name>
<dbReference type="GO" id="GO:0004747">
    <property type="term" value="F:ribokinase activity"/>
    <property type="evidence" value="ECO:0007669"/>
    <property type="project" value="UniProtKB-UniRule"/>
</dbReference>
<dbReference type="InterPro" id="IPR011611">
    <property type="entry name" value="PfkB_dom"/>
</dbReference>
<comment type="caution">
    <text evidence="11">The sequence shown here is derived from an EMBL/GenBank/DDBJ whole genome shotgun (WGS) entry which is preliminary data.</text>
</comment>
<comment type="catalytic activity">
    <reaction evidence="9">
        <text>D-ribose + ATP = D-ribose 5-phosphate + ADP + H(+)</text>
        <dbReference type="Rhea" id="RHEA:13697"/>
        <dbReference type="ChEBI" id="CHEBI:15378"/>
        <dbReference type="ChEBI" id="CHEBI:30616"/>
        <dbReference type="ChEBI" id="CHEBI:47013"/>
        <dbReference type="ChEBI" id="CHEBI:78346"/>
        <dbReference type="ChEBI" id="CHEBI:456216"/>
        <dbReference type="EC" id="2.7.1.15"/>
    </reaction>
</comment>
<feature type="binding site" evidence="9">
    <location>
        <position position="278"/>
    </location>
    <ligand>
        <name>K(+)</name>
        <dbReference type="ChEBI" id="CHEBI:29103"/>
    </ligand>
</feature>
<dbReference type="Pfam" id="PF00294">
    <property type="entry name" value="PfkB"/>
    <property type="match status" value="1"/>
</dbReference>
<keyword evidence="9" id="KW-0963">Cytoplasm</keyword>
<accession>A0A916VEH9</accession>
<keyword evidence="6 9" id="KW-0460">Magnesium</keyword>
<evidence type="ECO:0000256" key="2">
    <source>
        <dbReference type="ARBA" id="ARBA00022723"/>
    </source>
</evidence>
<evidence type="ECO:0000313" key="11">
    <source>
        <dbReference type="EMBL" id="GFO85897.1"/>
    </source>
</evidence>
<feature type="binding site" evidence="9">
    <location>
        <position position="179"/>
    </location>
    <ligand>
        <name>ATP</name>
        <dbReference type="ChEBI" id="CHEBI:30616"/>
    </ligand>
</feature>
<keyword evidence="8 9" id="KW-0119">Carbohydrate metabolism</keyword>
<dbReference type="SUPFAM" id="SSF53613">
    <property type="entry name" value="Ribokinase-like"/>
    <property type="match status" value="1"/>
</dbReference>
<feature type="binding site" evidence="9">
    <location>
        <begin position="242"/>
        <end position="243"/>
    </location>
    <ligand>
        <name>ATP</name>
        <dbReference type="ChEBI" id="CHEBI:30616"/>
    </ligand>
</feature>
<dbReference type="Proteomes" id="UP000613208">
    <property type="component" value="Unassembled WGS sequence"/>
</dbReference>
<feature type="domain" description="Carbohydrate kinase PfkB" evidence="10">
    <location>
        <begin position="2"/>
        <end position="284"/>
    </location>
</feature>